<evidence type="ECO:0000256" key="2">
    <source>
        <dbReference type="ARBA" id="ARBA00022801"/>
    </source>
</evidence>
<protein>
    <submittedName>
        <fullName evidence="5">Acyl-CoA hydrolase</fullName>
    </submittedName>
</protein>
<dbReference type="EMBL" id="FRFD01000006">
    <property type="protein sequence ID" value="SHO49422.1"/>
    <property type="molecule type" value="Genomic_DNA"/>
</dbReference>
<dbReference type="CDD" id="cd03442">
    <property type="entry name" value="BFIT_BACH"/>
    <property type="match status" value="1"/>
</dbReference>
<dbReference type="InterPro" id="IPR029069">
    <property type="entry name" value="HotDog_dom_sf"/>
</dbReference>
<name>A0A1M7Y9W1_9FIRM</name>
<dbReference type="RefSeq" id="WP_073588992.1">
    <property type="nucleotide sequence ID" value="NZ_FRFD01000006.1"/>
</dbReference>
<organism evidence="5 6">
    <name type="scientific">Anaerocolumna xylanovorans DSM 12503</name>
    <dbReference type="NCBI Taxonomy" id="1121345"/>
    <lineage>
        <taxon>Bacteria</taxon>
        <taxon>Bacillati</taxon>
        <taxon>Bacillota</taxon>
        <taxon>Clostridia</taxon>
        <taxon>Lachnospirales</taxon>
        <taxon>Lachnospiraceae</taxon>
        <taxon>Anaerocolumna</taxon>
    </lineage>
</organism>
<dbReference type="GO" id="GO:0005737">
    <property type="term" value="C:cytoplasm"/>
    <property type="evidence" value="ECO:0007669"/>
    <property type="project" value="TreeGrafter"/>
</dbReference>
<evidence type="ECO:0000313" key="5">
    <source>
        <dbReference type="EMBL" id="SHO49422.1"/>
    </source>
</evidence>
<dbReference type="GO" id="GO:0006637">
    <property type="term" value="P:acyl-CoA metabolic process"/>
    <property type="evidence" value="ECO:0007669"/>
    <property type="project" value="TreeGrafter"/>
</dbReference>
<dbReference type="PROSITE" id="PS51770">
    <property type="entry name" value="HOTDOG_ACOT"/>
    <property type="match status" value="1"/>
</dbReference>
<keyword evidence="2 3" id="KW-0378">Hydrolase</keyword>
<dbReference type="Gene3D" id="3.10.129.10">
    <property type="entry name" value="Hotdog Thioesterase"/>
    <property type="match status" value="1"/>
</dbReference>
<dbReference type="OrthoDB" id="9791628at2"/>
<gene>
    <name evidence="5" type="ORF">SAMN02745217_02300</name>
</gene>
<dbReference type="Proteomes" id="UP000184612">
    <property type="component" value="Unassembled WGS sequence"/>
</dbReference>
<evidence type="ECO:0000259" key="4">
    <source>
        <dbReference type="PROSITE" id="PS51770"/>
    </source>
</evidence>
<dbReference type="InterPro" id="IPR033120">
    <property type="entry name" value="HOTDOG_ACOT"/>
</dbReference>
<dbReference type="Pfam" id="PF03061">
    <property type="entry name" value="4HBT"/>
    <property type="match status" value="1"/>
</dbReference>
<dbReference type="STRING" id="1121345.SAMN02745217_02300"/>
<dbReference type="GO" id="GO:0052816">
    <property type="term" value="F:long-chain fatty acyl-CoA hydrolase activity"/>
    <property type="evidence" value="ECO:0007669"/>
    <property type="project" value="TreeGrafter"/>
</dbReference>
<dbReference type="PANTHER" id="PTHR11049">
    <property type="entry name" value="ACYL COENZYME A THIOESTER HYDROLASE"/>
    <property type="match status" value="1"/>
</dbReference>
<evidence type="ECO:0000256" key="1">
    <source>
        <dbReference type="ARBA" id="ARBA00010458"/>
    </source>
</evidence>
<keyword evidence="6" id="KW-1185">Reference proteome</keyword>
<dbReference type="InterPro" id="IPR040170">
    <property type="entry name" value="Cytosol_ACT"/>
</dbReference>
<evidence type="ECO:0000256" key="3">
    <source>
        <dbReference type="PROSITE-ProRule" id="PRU01106"/>
    </source>
</evidence>
<dbReference type="SUPFAM" id="SSF54637">
    <property type="entry name" value="Thioesterase/thiol ester dehydrase-isomerase"/>
    <property type="match status" value="1"/>
</dbReference>
<feature type="domain" description="HotDog ACOT-type" evidence="4">
    <location>
        <begin position="8"/>
        <end position="119"/>
    </location>
</feature>
<proteinExistence type="inferred from homology"/>
<dbReference type="InterPro" id="IPR006683">
    <property type="entry name" value="Thioestr_dom"/>
</dbReference>
<accession>A0A1M7Y9W1</accession>
<sequence length="157" mass="17605">MKEIKTVEESMTEQVHLLMPAHINGSGRLFGGQLMEWIDIVGGITAKRHAECDITTAAIDNLQFKAGAFINDTIVLTGRITFVGNTSMEVRVDTYLEELSGMRKPINRAYLVYVAIDKDGRPVGVPKLQLETEVQKAEWDGAIKRSKLRKLRRTEGF</sequence>
<evidence type="ECO:0000313" key="6">
    <source>
        <dbReference type="Proteomes" id="UP000184612"/>
    </source>
</evidence>
<comment type="similarity">
    <text evidence="1">Belongs to the acyl coenzyme A hydrolase family.</text>
</comment>
<dbReference type="AlphaFoldDB" id="A0A1M7Y9W1"/>
<reference evidence="5 6" key="1">
    <citation type="submission" date="2016-12" db="EMBL/GenBank/DDBJ databases">
        <authorList>
            <person name="Song W.-J."/>
            <person name="Kurnit D.M."/>
        </authorList>
    </citation>
    <scope>NUCLEOTIDE SEQUENCE [LARGE SCALE GENOMIC DNA]</scope>
    <source>
        <strain evidence="5 6">DSM 12503</strain>
    </source>
</reference>